<proteinExistence type="predicted"/>
<name>A0A518D1P2_9BACT</name>
<sequence>MEEHRVTDPARRNMVAYRLLVPDDWTLEGGVTAVGPAFHMIPTISDVTVRAPDGRGVRFWGMLEYGWADGLYGELGMPHEGRPFVPIPRTLGEHWQRMFEAFPADGVTNLEIVSEEVLPEATEQLREQLAPLYASTQQENAQLYGTGRTKEFDAEARLLVIRYDHEGRRIEATIFATVRRAIYRYPNGAISAAMWNLDHMYAVFGPVGTDPTSDPVLAAIVRSRRVDPAWQEAIQRWYMERNRQLVAEGMAKVAAAARSAAVTRTSQSQDVLDISFQGWKDRNAASDAGQSASVLGIREHTTYVEPGGGTVDLPSHYNNVYTDGLGHYVLHDDANWQINTDPAWNGRDWQRIEAQR</sequence>
<protein>
    <submittedName>
        <fullName evidence="1">Uncharacterized protein</fullName>
    </submittedName>
</protein>
<gene>
    <name evidence="1" type="ORF">Pla163_25320</name>
</gene>
<evidence type="ECO:0000313" key="2">
    <source>
        <dbReference type="Proteomes" id="UP000319342"/>
    </source>
</evidence>
<dbReference type="OrthoDB" id="290236at2"/>
<dbReference type="RefSeq" id="WP_145188678.1">
    <property type="nucleotide sequence ID" value="NZ_CP036290.1"/>
</dbReference>
<evidence type="ECO:0000313" key="1">
    <source>
        <dbReference type="EMBL" id="QDU85403.1"/>
    </source>
</evidence>
<reference evidence="1 2" key="1">
    <citation type="submission" date="2019-02" db="EMBL/GenBank/DDBJ databases">
        <title>Deep-cultivation of Planctomycetes and their phenomic and genomic characterization uncovers novel biology.</title>
        <authorList>
            <person name="Wiegand S."/>
            <person name="Jogler M."/>
            <person name="Boedeker C."/>
            <person name="Pinto D."/>
            <person name="Vollmers J."/>
            <person name="Rivas-Marin E."/>
            <person name="Kohn T."/>
            <person name="Peeters S.H."/>
            <person name="Heuer A."/>
            <person name="Rast P."/>
            <person name="Oberbeckmann S."/>
            <person name="Bunk B."/>
            <person name="Jeske O."/>
            <person name="Meyerdierks A."/>
            <person name="Storesund J.E."/>
            <person name="Kallscheuer N."/>
            <person name="Luecker S."/>
            <person name="Lage O.M."/>
            <person name="Pohl T."/>
            <person name="Merkel B.J."/>
            <person name="Hornburger P."/>
            <person name="Mueller R.-W."/>
            <person name="Bruemmer F."/>
            <person name="Labrenz M."/>
            <person name="Spormann A.M."/>
            <person name="Op den Camp H."/>
            <person name="Overmann J."/>
            <person name="Amann R."/>
            <person name="Jetten M.S.M."/>
            <person name="Mascher T."/>
            <person name="Medema M.H."/>
            <person name="Devos D.P."/>
            <person name="Kaster A.-K."/>
            <person name="Ovreas L."/>
            <person name="Rohde M."/>
            <person name="Galperin M.Y."/>
            <person name="Jogler C."/>
        </authorList>
    </citation>
    <scope>NUCLEOTIDE SEQUENCE [LARGE SCALE GENOMIC DNA]</scope>
    <source>
        <strain evidence="1 2">Pla163</strain>
    </source>
</reference>
<keyword evidence="2" id="KW-1185">Reference proteome</keyword>
<organism evidence="1 2">
    <name type="scientific">Rohdeia mirabilis</name>
    <dbReference type="NCBI Taxonomy" id="2528008"/>
    <lineage>
        <taxon>Bacteria</taxon>
        <taxon>Pseudomonadati</taxon>
        <taxon>Planctomycetota</taxon>
        <taxon>Planctomycetia</taxon>
        <taxon>Planctomycetia incertae sedis</taxon>
        <taxon>Rohdeia</taxon>
    </lineage>
</organism>
<dbReference type="EMBL" id="CP036290">
    <property type="protein sequence ID" value="QDU85403.1"/>
    <property type="molecule type" value="Genomic_DNA"/>
</dbReference>
<dbReference type="AlphaFoldDB" id="A0A518D1P2"/>
<dbReference type="Proteomes" id="UP000319342">
    <property type="component" value="Chromosome"/>
</dbReference>
<accession>A0A518D1P2</accession>